<evidence type="ECO:0000256" key="1">
    <source>
        <dbReference type="SAM" id="Coils"/>
    </source>
</evidence>
<feature type="coiled-coil region" evidence="1">
    <location>
        <begin position="216"/>
        <end position="295"/>
    </location>
</feature>
<dbReference type="GO" id="GO:0006302">
    <property type="term" value="P:double-strand break repair"/>
    <property type="evidence" value="ECO:0007669"/>
    <property type="project" value="InterPro"/>
</dbReference>
<name>A0A1Y4LTU2_9FIRM</name>
<protein>
    <submittedName>
        <fullName evidence="3">Chromosome segregation protein SMC</fullName>
    </submittedName>
</protein>
<organism evidence="3 4">
    <name type="scientific">Faecalitalea cylindroides</name>
    <dbReference type="NCBI Taxonomy" id="39483"/>
    <lineage>
        <taxon>Bacteria</taxon>
        <taxon>Bacillati</taxon>
        <taxon>Bacillota</taxon>
        <taxon>Erysipelotrichia</taxon>
        <taxon>Erysipelotrichales</taxon>
        <taxon>Erysipelotrichaceae</taxon>
        <taxon>Faecalitalea</taxon>
    </lineage>
</organism>
<dbReference type="Gene3D" id="3.40.50.300">
    <property type="entry name" value="P-loop containing nucleotide triphosphate hydrolases"/>
    <property type="match status" value="1"/>
</dbReference>
<keyword evidence="4" id="KW-1185">Reference proteome</keyword>
<dbReference type="Proteomes" id="UP000195447">
    <property type="component" value="Unassembled WGS sequence"/>
</dbReference>
<accession>A0A1Y4LTU2</accession>
<proteinExistence type="predicted"/>
<dbReference type="Pfam" id="PF13476">
    <property type="entry name" value="AAA_23"/>
    <property type="match status" value="1"/>
</dbReference>
<sequence>MTVKINQLELENVKRIKAVKVEPTQNGLTIIGGRNGQGKTSVLDAIAWALGGDTFKPSRPQNDKSVIPPHLKVELSNGIVVERKGKNSALKVTDTTGKKAGQALLDSFIEKLALNVPKFMASSDKEKANILLQIIGVGPQLMELERQEKEAYQDRLMAGRIADQKKKFAKEQIHYDGVPDQLVSPQELINQQQAILAQNGENARKRENVSNFEYLVKILTDEVASLQKRLNDKQKELEKATNDLAIAKTNAMDLVDQSTEELENNLREIEEVNRKVRANLDKQKAEEDAHQAELEWENKDSVLKNVRQDKMDLLKGANLPLEGLSIEDSALVYKGQKWDNMSSAEQLIVATSIVRKLNPQCGMVLVDKLEQMDTETLKEFGQWAEKEGLQIIGTRVSTGSECSIIIEDGYVKDASVKTAAFDASTDASEPLLQSATPTWKAGSF</sequence>
<reference evidence="4" key="1">
    <citation type="submission" date="2017-04" db="EMBL/GenBank/DDBJ databases">
        <title>Function of individual gut microbiota members based on whole genome sequencing of pure cultures obtained from chicken caecum.</title>
        <authorList>
            <person name="Medvecky M."/>
            <person name="Cejkova D."/>
            <person name="Polansky O."/>
            <person name="Karasova D."/>
            <person name="Kubasova T."/>
            <person name="Cizek A."/>
            <person name="Rychlik I."/>
        </authorList>
    </citation>
    <scope>NUCLEOTIDE SEQUENCE [LARGE SCALE GENOMIC DNA]</scope>
    <source>
        <strain evidence="4">An178</strain>
    </source>
</reference>
<dbReference type="InterPro" id="IPR038729">
    <property type="entry name" value="Rad50/SbcC_AAA"/>
</dbReference>
<dbReference type="InterPro" id="IPR027417">
    <property type="entry name" value="P-loop_NTPase"/>
</dbReference>
<evidence type="ECO:0000259" key="2">
    <source>
        <dbReference type="Pfam" id="PF13476"/>
    </source>
</evidence>
<dbReference type="EMBL" id="NFKM01000011">
    <property type="protein sequence ID" value="OUP60054.1"/>
    <property type="molecule type" value="Genomic_DNA"/>
</dbReference>
<dbReference type="AlphaFoldDB" id="A0A1Y4LTU2"/>
<evidence type="ECO:0000313" key="4">
    <source>
        <dbReference type="Proteomes" id="UP000195447"/>
    </source>
</evidence>
<keyword evidence="1" id="KW-0175">Coiled coil</keyword>
<dbReference type="GO" id="GO:0016887">
    <property type="term" value="F:ATP hydrolysis activity"/>
    <property type="evidence" value="ECO:0007669"/>
    <property type="project" value="InterPro"/>
</dbReference>
<dbReference type="SUPFAM" id="SSF52540">
    <property type="entry name" value="P-loop containing nucleoside triphosphate hydrolases"/>
    <property type="match status" value="1"/>
</dbReference>
<dbReference type="RefSeq" id="WP_087158721.1">
    <property type="nucleotide sequence ID" value="NZ_NFKM01000011.1"/>
</dbReference>
<feature type="domain" description="Rad50/SbcC-type AAA" evidence="2">
    <location>
        <begin position="7"/>
        <end position="278"/>
    </location>
</feature>
<evidence type="ECO:0000313" key="3">
    <source>
        <dbReference type="EMBL" id="OUP60054.1"/>
    </source>
</evidence>
<gene>
    <name evidence="3" type="ORF">B5F14_06450</name>
</gene>
<comment type="caution">
    <text evidence="3">The sequence shown here is derived from an EMBL/GenBank/DDBJ whole genome shotgun (WGS) entry which is preliminary data.</text>
</comment>